<evidence type="ECO:0000256" key="1">
    <source>
        <dbReference type="SAM" id="MobiDB-lite"/>
    </source>
</evidence>
<dbReference type="Proteomes" id="UP000799118">
    <property type="component" value="Unassembled WGS sequence"/>
</dbReference>
<sequence length="322" mass="36554">MPSTPKNLPSWIANNAKSMKRAKKENRVLQEENEMLRKMLDSYYREPPSKSSLKPLLLPQMLSQRALPIVNADRPAQGDKVDLAQPAQGEYDICHPHEAGEEAEVRGEALVEGVGGGDVDKESNEGADGASNEGLALQGTDDVEAAEIDRLVRSVDIKLFRLSQKTLLHLSRCRDLSITGTRWEMASAILSSCRRDTTKLKTLLHQIKPERLEKRAFSLNDPSLSPLVKEIRLFIDSWRLERQAEWERLLPDVTKHRMKDPIQVAREAEREVDARVFWCNLYESAKAHKWDNPPPVSIGDMDVVVALLPRSYGWYRKNLKLT</sequence>
<evidence type="ECO:0000313" key="2">
    <source>
        <dbReference type="EMBL" id="KAE9383103.1"/>
    </source>
</evidence>
<protein>
    <submittedName>
        <fullName evidence="2">Uncharacterized protein</fullName>
    </submittedName>
</protein>
<keyword evidence="3" id="KW-1185">Reference proteome</keyword>
<feature type="compositionally biased region" description="Polar residues" evidence="1">
    <location>
        <begin position="1"/>
        <end position="17"/>
    </location>
</feature>
<accession>A0A6A4GCC9</accession>
<gene>
    <name evidence="2" type="ORF">BT96DRAFT_930023</name>
</gene>
<feature type="region of interest" description="Disordered" evidence="1">
    <location>
        <begin position="1"/>
        <end position="27"/>
    </location>
</feature>
<proteinExistence type="predicted"/>
<dbReference type="AlphaFoldDB" id="A0A6A4GCC9"/>
<feature type="region of interest" description="Disordered" evidence="1">
    <location>
        <begin position="113"/>
        <end position="138"/>
    </location>
</feature>
<dbReference type="EMBL" id="ML770709">
    <property type="protein sequence ID" value="KAE9383103.1"/>
    <property type="molecule type" value="Genomic_DNA"/>
</dbReference>
<reference evidence="2" key="1">
    <citation type="journal article" date="2019" name="Environ. Microbiol.">
        <title>Fungal ecological strategies reflected in gene transcription - a case study of two litter decomposers.</title>
        <authorList>
            <person name="Barbi F."/>
            <person name="Kohler A."/>
            <person name="Barry K."/>
            <person name="Baskaran P."/>
            <person name="Daum C."/>
            <person name="Fauchery L."/>
            <person name="Ihrmark K."/>
            <person name="Kuo A."/>
            <person name="LaButti K."/>
            <person name="Lipzen A."/>
            <person name="Morin E."/>
            <person name="Grigoriev I.V."/>
            <person name="Henrissat B."/>
            <person name="Lindahl B."/>
            <person name="Martin F."/>
        </authorList>
    </citation>
    <scope>NUCLEOTIDE SEQUENCE</scope>
    <source>
        <strain evidence="2">JB14</strain>
    </source>
</reference>
<name>A0A6A4GCC9_9AGAR</name>
<organism evidence="2 3">
    <name type="scientific">Gymnopus androsaceus JB14</name>
    <dbReference type="NCBI Taxonomy" id="1447944"/>
    <lineage>
        <taxon>Eukaryota</taxon>
        <taxon>Fungi</taxon>
        <taxon>Dikarya</taxon>
        <taxon>Basidiomycota</taxon>
        <taxon>Agaricomycotina</taxon>
        <taxon>Agaricomycetes</taxon>
        <taxon>Agaricomycetidae</taxon>
        <taxon>Agaricales</taxon>
        <taxon>Marasmiineae</taxon>
        <taxon>Omphalotaceae</taxon>
        <taxon>Gymnopus</taxon>
    </lineage>
</organism>
<evidence type="ECO:0000313" key="3">
    <source>
        <dbReference type="Proteomes" id="UP000799118"/>
    </source>
</evidence>